<dbReference type="OrthoDB" id="436405at2759"/>
<dbReference type="InterPro" id="IPR013261">
    <property type="entry name" value="Tim21"/>
</dbReference>
<name>A0A2R5GYK3_9STRA</name>
<evidence type="ECO:0000256" key="8">
    <source>
        <dbReference type="RuleBase" id="RU367142"/>
    </source>
</evidence>
<keyword evidence="6 8" id="KW-0496">Mitochondrion</keyword>
<reference evidence="10 11" key="1">
    <citation type="submission" date="2017-12" db="EMBL/GenBank/DDBJ databases">
        <title>Sequencing, de novo assembly and annotation of complete genome of a new Thraustochytrid species, strain FCC1311.</title>
        <authorList>
            <person name="Sedici K."/>
            <person name="Godart F."/>
            <person name="Aiese Cigliano R."/>
            <person name="Sanseverino W."/>
            <person name="Barakat M."/>
            <person name="Ortet P."/>
            <person name="Marechal E."/>
            <person name="Cagnac O."/>
            <person name="Amato A."/>
        </authorList>
    </citation>
    <scope>NUCLEOTIDE SEQUENCE [LARGE SCALE GENOMIC DNA]</scope>
</reference>
<feature type="transmembrane region" description="Helical" evidence="8">
    <location>
        <begin position="43"/>
        <end position="64"/>
    </location>
</feature>
<dbReference type="GO" id="GO:0030150">
    <property type="term" value="P:protein import into mitochondrial matrix"/>
    <property type="evidence" value="ECO:0007669"/>
    <property type="project" value="UniProtKB-UniRule"/>
</dbReference>
<evidence type="ECO:0000256" key="7">
    <source>
        <dbReference type="ARBA" id="ARBA00023136"/>
    </source>
</evidence>
<keyword evidence="5 8" id="KW-1133">Transmembrane helix</keyword>
<keyword evidence="4" id="KW-0809">Transit peptide</keyword>
<feature type="compositionally biased region" description="Polar residues" evidence="9">
    <location>
        <begin position="1"/>
        <end position="25"/>
    </location>
</feature>
<keyword evidence="8" id="KW-0653">Protein transport</keyword>
<evidence type="ECO:0000256" key="9">
    <source>
        <dbReference type="SAM" id="MobiDB-lite"/>
    </source>
</evidence>
<keyword evidence="11" id="KW-1185">Reference proteome</keyword>
<keyword evidence="7 8" id="KW-0472">Membrane</keyword>
<dbReference type="GO" id="GO:0005744">
    <property type="term" value="C:TIM23 mitochondrial import inner membrane translocase complex"/>
    <property type="evidence" value="ECO:0007669"/>
    <property type="project" value="UniProtKB-UniRule"/>
</dbReference>
<dbReference type="PANTHER" id="PTHR13032">
    <property type="entry name" value="MITOCHONDRIAL IMPORT INNER MEMBRANE TRANSLOCASE SUBUNIT TIM21"/>
    <property type="match status" value="1"/>
</dbReference>
<comment type="function">
    <text evidence="8">Essential component of the TIM23 complex, a complex that mediates the translocation of transit peptide-containing proteins across the mitochondrial inner membrane.</text>
</comment>
<comment type="subcellular location">
    <subcellularLocation>
        <location evidence="8">Mitochondrion inner membrane</location>
        <topology evidence="8">Single-pass membrane protein</topology>
    </subcellularLocation>
    <subcellularLocation>
        <location evidence="1">Mitochondrion membrane</location>
        <topology evidence="1">Single-pass membrane protein</topology>
    </subcellularLocation>
</comment>
<dbReference type="Gene3D" id="3.40.30.10">
    <property type="entry name" value="Glutaredoxin"/>
    <property type="match status" value="1"/>
</dbReference>
<evidence type="ECO:0000256" key="4">
    <source>
        <dbReference type="ARBA" id="ARBA00022946"/>
    </source>
</evidence>
<organism evidence="10 11">
    <name type="scientific">Hondaea fermentalgiana</name>
    <dbReference type="NCBI Taxonomy" id="2315210"/>
    <lineage>
        <taxon>Eukaryota</taxon>
        <taxon>Sar</taxon>
        <taxon>Stramenopiles</taxon>
        <taxon>Bigyra</taxon>
        <taxon>Labyrinthulomycetes</taxon>
        <taxon>Thraustochytrida</taxon>
        <taxon>Thraustochytriidae</taxon>
        <taxon>Hondaea</taxon>
    </lineage>
</organism>
<keyword evidence="8" id="KW-0999">Mitochondrion inner membrane</keyword>
<dbReference type="InterPro" id="IPR038552">
    <property type="entry name" value="Tim21_IMS_sf"/>
</dbReference>
<dbReference type="AlphaFoldDB" id="A0A2R5GYK3"/>
<proteinExistence type="inferred from homology"/>
<dbReference type="Pfam" id="PF08294">
    <property type="entry name" value="TIM21"/>
    <property type="match status" value="1"/>
</dbReference>
<evidence type="ECO:0000256" key="2">
    <source>
        <dbReference type="ARBA" id="ARBA00010867"/>
    </source>
</evidence>
<evidence type="ECO:0000313" key="11">
    <source>
        <dbReference type="Proteomes" id="UP000241890"/>
    </source>
</evidence>
<feature type="region of interest" description="Disordered" evidence="9">
    <location>
        <begin position="1"/>
        <end position="32"/>
    </location>
</feature>
<dbReference type="Gene3D" id="3.10.450.320">
    <property type="entry name" value="Mitochondrial import inner membrane translocase subunit Tim21"/>
    <property type="match status" value="1"/>
</dbReference>
<keyword evidence="3 8" id="KW-0812">Transmembrane</keyword>
<sequence length="278" mass="31433">MRQQKRGLNTEKPQQQGRGSVQETSDAPPPTTIRYEQGAVRTAASGFVWLGVAALVAVSGYYIVSELMPTKMSPNSVFNSAFEEIRNKPEVVSRLGDNIRAYGTEYSRRKEGRRNHIEHQVYRDIDGVKRIRVQFNIEGSRSKAAVYAEVAENMDNGEFSYIIIEQALQGGQRQAIALVDNRPIYSPGEVQEKVAERLNAHNSVLYGHSSCQWTQRQLLEFGEYADKLKVVLCDKPENKDQCEKANLPGYPCWTIAGQQLPSFHSIEELRTMVQFHLP</sequence>
<dbReference type="PANTHER" id="PTHR13032:SF6">
    <property type="entry name" value="MITOCHONDRIAL IMPORT INNER MEMBRANE TRANSLOCASE SUBUNIT TIM21"/>
    <property type="match status" value="1"/>
</dbReference>
<keyword evidence="8" id="KW-0813">Transport</keyword>
<dbReference type="EMBL" id="BEYU01000170">
    <property type="protein sequence ID" value="GBG33813.1"/>
    <property type="molecule type" value="Genomic_DNA"/>
</dbReference>
<evidence type="ECO:0000256" key="6">
    <source>
        <dbReference type="ARBA" id="ARBA00023128"/>
    </source>
</evidence>
<evidence type="ECO:0000256" key="3">
    <source>
        <dbReference type="ARBA" id="ARBA00022692"/>
    </source>
</evidence>
<evidence type="ECO:0000256" key="1">
    <source>
        <dbReference type="ARBA" id="ARBA00004304"/>
    </source>
</evidence>
<gene>
    <name evidence="10" type="ORF">FCC1311_100362</name>
</gene>
<keyword evidence="8" id="KW-0811">Translocation</keyword>
<evidence type="ECO:0000313" key="10">
    <source>
        <dbReference type="EMBL" id="GBG33813.1"/>
    </source>
</evidence>
<comment type="similarity">
    <text evidence="2 8">Belongs to the TIM21 family.</text>
</comment>
<comment type="caution">
    <text evidence="10">The sequence shown here is derived from an EMBL/GenBank/DDBJ whole genome shotgun (WGS) entry which is preliminary data.</text>
</comment>
<dbReference type="Proteomes" id="UP000241890">
    <property type="component" value="Unassembled WGS sequence"/>
</dbReference>
<protein>
    <recommendedName>
        <fullName evidence="8">Mitochondrial import inner membrane translocase subunit Tim21</fullName>
    </recommendedName>
</protein>
<comment type="subunit">
    <text evidence="8">Component of the TIM23 complex.</text>
</comment>
<accession>A0A2R5GYK3</accession>
<dbReference type="InParanoid" id="A0A2R5GYK3"/>
<evidence type="ECO:0000256" key="5">
    <source>
        <dbReference type="ARBA" id="ARBA00022989"/>
    </source>
</evidence>